<name>A0ABY4GE99_9BACT</name>
<geneLocation type="plasmid" evidence="1 2">
    <name>unnamed3</name>
</geneLocation>
<dbReference type="Gene3D" id="3.30.40.220">
    <property type="match status" value="1"/>
</dbReference>
<protein>
    <recommendedName>
        <fullName evidence="3">HNH endonuclease</fullName>
    </recommendedName>
</protein>
<reference evidence="1" key="1">
    <citation type="submission" date="2022-04" db="EMBL/GenBank/DDBJ databases">
        <title>Hymenobacter sp. isolated from the air.</title>
        <authorList>
            <person name="Won M."/>
            <person name="Lee C.-M."/>
            <person name="Woen H.-Y."/>
            <person name="Kwon S.-W."/>
        </authorList>
    </citation>
    <scope>NUCLEOTIDE SEQUENCE</scope>
    <source>
        <strain evidence="1">5420S-77</strain>
        <plasmid evidence="1">unnamed3</plasmid>
    </source>
</reference>
<accession>A0ABY4GE99</accession>
<keyword evidence="2" id="KW-1185">Reference proteome</keyword>
<dbReference type="RefSeq" id="WP_245126927.1">
    <property type="nucleotide sequence ID" value="NZ_CP095064.1"/>
</dbReference>
<gene>
    <name evidence="1" type="ORF">MUN86_26015</name>
</gene>
<evidence type="ECO:0000313" key="2">
    <source>
        <dbReference type="Proteomes" id="UP000830401"/>
    </source>
</evidence>
<keyword evidence="1" id="KW-0614">Plasmid</keyword>
<proteinExistence type="predicted"/>
<dbReference type="Proteomes" id="UP000830401">
    <property type="component" value="Plasmid unnamed3"/>
</dbReference>
<dbReference type="EMBL" id="CP095064">
    <property type="protein sequence ID" value="UOQ69173.1"/>
    <property type="molecule type" value="Genomic_DNA"/>
</dbReference>
<evidence type="ECO:0000313" key="1">
    <source>
        <dbReference type="EMBL" id="UOQ69173.1"/>
    </source>
</evidence>
<organism evidence="1 2">
    <name type="scientific">Hymenobacter volaticus</name>
    <dbReference type="NCBI Taxonomy" id="2932254"/>
    <lineage>
        <taxon>Bacteria</taxon>
        <taxon>Pseudomonadati</taxon>
        <taxon>Bacteroidota</taxon>
        <taxon>Cytophagia</taxon>
        <taxon>Cytophagales</taxon>
        <taxon>Hymenobacteraceae</taxon>
        <taxon>Hymenobacter</taxon>
    </lineage>
</organism>
<sequence>MPLTSTTFAKRYAQLRQRSFERHMDLYLTVRFLQQDSRTWALPLLDYQDYVSSVTDWAYYRRTHQAREWMEPLGNKWTVQSLDSAIRAWWVDNAAAVPNYRAVHKQKHCVSQAEFHLLFNPPSAELACAYCRIKETELLALVKANQIFTKRLRNRGMSFEVDCRKPELGYSPGNLCLCCYWCNNAKTDEFSDTEFEPVAHALSQIWKQRLTKQ</sequence>
<evidence type="ECO:0008006" key="3">
    <source>
        <dbReference type="Google" id="ProtNLM"/>
    </source>
</evidence>